<name>A0A9E7GK19_9LILI</name>
<evidence type="ECO:0000313" key="2">
    <source>
        <dbReference type="EMBL" id="URE13602.1"/>
    </source>
</evidence>
<protein>
    <submittedName>
        <fullName evidence="2">Uncharacterized protein</fullName>
    </submittedName>
</protein>
<feature type="compositionally biased region" description="Basic and acidic residues" evidence="1">
    <location>
        <begin position="166"/>
        <end position="177"/>
    </location>
</feature>
<evidence type="ECO:0000313" key="3">
    <source>
        <dbReference type="Proteomes" id="UP001055439"/>
    </source>
</evidence>
<gene>
    <name evidence="2" type="ORF">MUK42_32839</name>
</gene>
<organism evidence="2 3">
    <name type="scientific">Musa troglodytarum</name>
    <name type="common">fe'i banana</name>
    <dbReference type="NCBI Taxonomy" id="320322"/>
    <lineage>
        <taxon>Eukaryota</taxon>
        <taxon>Viridiplantae</taxon>
        <taxon>Streptophyta</taxon>
        <taxon>Embryophyta</taxon>
        <taxon>Tracheophyta</taxon>
        <taxon>Spermatophyta</taxon>
        <taxon>Magnoliopsida</taxon>
        <taxon>Liliopsida</taxon>
        <taxon>Zingiberales</taxon>
        <taxon>Musaceae</taxon>
        <taxon>Musa</taxon>
    </lineage>
</organism>
<accession>A0A9E7GK19</accession>
<reference evidence="2" key="1">
    <citation type="submission" date="2022-05" db="EMBL/GenBank/DDBJ databases">
        <title>The Musa troglodytarum L. genome provides insights into the mechanism of non-climacteric behaviour and enrichment of carotenoids.</title>
        <authorList>
            <person name="Wang J."/>
        </authorList>
    </citation>
    <scope>NUCLEOTIDE SEQUENCE</scope>
    <source>
        <tissue evidence="2">Leaf</tissue>
    </source>
</reference>
<feature type="region of interest" description="Disordered" evidence="1">
    <location>
        <begin position="162"/>
        <end position="189"/>
    </location>
</feature>
<proteinExistence type="predicted"/>
<evidence type="ECO:0000256" key="1">
    <source>
        <dbReference type="SAM" id="MobiDB-lite"/>
    </source>
</evidence>
<dbReference type="AlphaFoldDB" id="A0A9E7GK19"/>
<sequence length="234" mass="25679">MCRVSGSSVISTANSTRMAIVIVEVGIVESCEWGLFSWLDDHCAASCQGRGDLEEEHDRRKVPWDYVTYYSDGLPQCIPLKLSLHLQCLTMDLVSCPCIVSDHVRSSRHIKNLIKERQPTKPDMRGHLPWSKASLAVFTAKSTSSLSPAAMLAITSPRTDVIIQRNPKEKEREDSATRKTSASLPETASTKQPLMKSLVNLISGIWTPSPVLLLASLAIADRKGIAPNASGFTF</sequence>
<keyword evidence="3" id="KW-1185">Reference proteome</keyword>
<dbReference type="Proteomes" id="UP001055439">
    <property type="component" value="Chromosome 6"/>
</dbReference>
<feature type="compositionally biased region" description="Polar residues" evidence="1">
    <location>
        <begin position="178"/>
        <end position="189"/>
    </location>
</feature>
<dbReference type="EMBL" id="CP097508">
    <property type="protein sequence ID" value="URE13602.1"/>
    <property type="molecule type" value="Genomic_DNA"/>
</dbReference>